<proteinExistence type="predicted"/>
<evidence type="ECO:0000313" key="3">
    <source>
        <dbReference type="Proteomes" id="UP000054826"/>
    </source>
</evidence>
<organism evidence="2 3">
    <name type="scientific">Trichinella pseudospiralis</name>
    <name type="common">Parasitic roundworm</name>
    <dbReference type="NCBI Taxonomy" id="6337"/>
    <lineage>
        <taxon>Eukaryota</taxon>
        <taxon>Metazoa</taxon>
        <taxon>Ecdysozoa</taxon>
        <taxon>Nematoda</taxon>
        <taxon>Enoplea</taxon>
        <taxon>Dorylaimia</taxon>
        <taxon>Trichinellida</taxon>
        <taxon>Trichinellidae</taxon>
        <taxon>Trichinella</taxon>
    </lineage>
</organism>
<dbReference type="Proteomes" id="UP000054826">
    <property type="component" value="Unassembled WGS sequence"/>
</dbReference>
<evidence type="ECO:0000313" key="2">
    <source>
        <dbReference type="EMBL" id="KRZ43564.1"/>
    </source>
</evidence>
<feature type="transmembrane region" description="Helical" evidence="1">
    <location>
        <begin position="65"/>
        <end position="83"/>
    </location>
</feature>
<dbReference type="EMBL" id="JYDV01000009">
    <property type="protein sequence ID" value="KRZ43564.1"/>
    <property type="molecule type" value="Genomic_DNA"/>
</dbReference>
<keyword evidence="1" id="KW-0812">Transmembrane</keyword>
<gene>
    <name evidence="2" type="ORF">T4C_12276</name>
</gene>
<sequence>MERNNFNPSSKISSNVDINHSVFGIFAVQDSSSTYSLLLFDRPVCLHFSIFKRNIFNTYVGRSSMLNMLFAVLCCAVLCLLFGSS</sequence>
<dbReference type="AlphaFoldDB" id="A0A0V1K8Q8"/>
<keyword evidence="1" id="KW-1133">Transmembrane helix</keyword>
<name>A0A0V1K8Q8_TRIPS</name>
<accession>A0A0V1K8Q8</accession>
<reference evidence="2 3" key="1">
    <citation type="submission" date="2015-01" db="EMBL/GenBank/DDBJ databases">
        <title>Evolution of Trichinella species and genotypes.</title>
        <authorList>
            <person name="Korhonen P.K."/>
            <person name="Edoardo P."/>
            <person name="Giuseppe L.R."/>
            <person name="Gasser R.B."/>
        </authorList>
    </citation>
    <scope>NUCLEOTIDE SEQUENCE [LARGE SCALE GENOMIC DNA]</scope>
    <source>
        <strain evidence="2">ISS176</strain>
    </source>
</reference>
<evidence type="ECO:0000256" key="1">
    <source>
        <dbReference type="SAM" id="Phobius"/>
    </source>
</evidence>
<keyword evidence="1" id="KW-0472">Membrane</keyword>
<protein>
    <submittedName>
        <fullName evidence="2">Uncharacterized protein</fullName>
    </submittedName>
</protein>
<comment type="caution">
    <text evidence="2">The sequence shown here is derived from an EMBL/GenBank/DDBJ whole genome shotgun (WGS) entry which is preliminary data.</text>
</comment>